<dbReference type="AlphaFoldDB" id="W4KHI4"/>
<dbReference type="Proteomes" id="UP000030671">
    <property type="component" value="Unassembled WGS sequence"/>
</dbReference>
<gene>
    <name evidence="1" type="ORF">HETIRDRAFT_310745</name>
</gene>
<name>W4KHI4_HETIT</name>
<dbReference type="RefSeq" id="XP_009542169.1">
    <property type="nucleotide sequence ID" value="XM_009543874.1"/>
</dbReference>
<dbReference type="GeneID" id="20669800"/>
<evidence type="ECO:0000313" key="2">
    <source>
        <dbReference type="Proteomes" id="UP000030671"/>
    </source>
</evidence>
<reference evidence="1 2" key="1">
    <citation type="journal article" date="2012" name="New Phytol.">
        <title>Insight into trade-off between wood decay and parasitism from the genome of a fungal forest pathogen.</title>
        <authorList>
            <person name="Olson A."/>
            <person name="Aerts A."/>
            <person name="Asiegbu F."/>
            <person name="Belbahri L."/>
            <person name="Bouzid O."/>
            <person name="Broberg A."/>
            <person name="Canback B."/>
            <person name="Coutinho P.M."/>
            <person name="Cullen D."/>
            <person name="Dalman K."/>
            <person name="Deflorio G."/>
            <person name="van Diepen L.T."/>
            <person name="Dunand C."/>
            <person name="Duplessis S."/>
            <person name="Durling M."/>
            <person name="Gonthier P."/>
            <person name="Grimwood J."/>
            <person name="Fossdal C.G."/>
            <person name="Hansson D."/>
            <person name="Henrissat B."/>
            <person name="Hietala A."/>
            <person name="Himmelstrand K."/>
            <person name="Hoffmeister D."/>
            <person name="Hogberg N."/>
            <person name="James T.Y."/>
            <person name="Karlsson M."/>
            <person name="Kohler A."/>
            <person name="Kues U."/>
            <person name="Lee Y.H."/>
            <person name="Lin Y.C."/>
            <person name="Lind M."/>
            <person name="Lindquist E."/>
            <person name="Lombard V."/>
            <person name="Lucas S."/>
            <person name="Lunden K."/>
            <person name="Morin E."/>
            <person name="Murat C."/>
            <person name="Park J."/>
            <person name="Raffaello T."/>
            <person name="Rouze P."/>
            <person name="Salamov A."/>
            <person name="Schmutz J."/>
            <person name="Solheim H."/>
            <person name="Stahlberg J."/>
            <person name="Velez H."/>
            <person name="de Vries R.P."/>
            <person name="Wiebenga A."/>
            <person name="Woodward S."/>
            <person name="Yakovlev I."/>
            <person name="Garbelotto M."/>
            <person name="Martin F."/>
            <person name="Grigoriev I.V."/>
            <person name="Stenlid J."/>
        </authorList>
    </citation>
    <scope>NUCLEOTIDE SEQUENCE [LARGE SCALE GENOMIC DNA]</scope>
    <source>
        <strain evidence="1 2">TC 32-1</strain>
    </source>
</reference>
<dbReference type="HOGENOM" id="CLU_1835412_0_0_1"/>
<accession>W4KHI4</accession>
<dbReference type="KEGG" id="hir:HETIRDRAFT_310745"/>
<protein>
    <submittedName>
        <fullName evidence="1">Uncharacterized protein</fullName>
    </submittedName>
</protein>
<proteinExistence type="predicted"/>
<dbReference type="InParanoid" id="W4KHI4"/>
<sequence>MTRATKCVFSCLGLSLDLPGRGFGDRHGQELYVMDRPARSRYSIAFLSSLKWTRTHARGGKYRGTKATEAWPEIKGTKCAFFCLGLSLDLPGRGFGNRHRQEPHVMDRPPSVKCNLEYSPVSLPAHRISSVVLTREMSDG</sequence>
<keyword evidence="2" id="KW-1185">Reference proteome</keyword>
<dbReference type="EMBL" id="KI925455">
    <property type="protein sequence ID" value="ETW85303.1"/>
    <property type="molecule type" value="Genomic_DNA"/>
</dbReference>
<organism evidence="1 2">
    <name type="scientific">Heterobasidion irregulare (strain TC 32-1)</name>
    <dbReference type="NCBI Taxonomy" id="747525"/>
    <lineage>
        <taxon>Eukaryota</taxon>
        <taxon>Fungi</taxon>
        <taxon>Dikarya</taxon>
        <taxon>Basidiomycota</taxon>
        <taxon>Agaricomycotina</taxon>
        <taxon>Agaricomycetes</taxon>
        <taxon>Russulales</taxon>
        <taxon>Bondarzewiaceae</taxon>
        <taxon>Heterobasidion</taxon>
        <taxon>Heterobasidion annosum species complex</taxon>
    </lineage>
</organism>
<evidence type="ECO:0000313" key="1">
    <source>
        <dbReference type="EMBL" id="ETW85303.1"/>
    </source>
</evidence>